<protein>
    <submittedName>
        <fullName evidence="2">Uncharacterized protein</fullName>
    </submittedName>
</protein>
<dbReference type="Proteomes" id="UP000324222">
    <property type="component" value="Unassembled WGS sequence"/>
</dbReference>
<reference evidence="2 3" key="1">
    <citation type="submission" date="2019-05" db="EMBL/GenBank/DDBJ databases">
        <title>Another draft genome of Portunus trituberculatus and its Hox gene families provides insights of decapod evolution.</title>
        <authorList>
            <person name="Jeong J.-H."/>
            <person name="Song I."/>
            <person name="Kim S."/>
            <person name="Choi T."/>
            <person name="Kim D."/>
            <person name="Ryu S."/>
            <person name="Kim W."/>
        </authorList>
    </citation>
    <scope>NUCLEOTIDE SEQUENCE [LARGE SCALE GENOMIC DNA]</scope>
    <source>
        <tissue evidence="2">Muscle</tissue>
    </source>
</reference>
<keyword evidence="1" id="KW-0472">Membrane</keyword>
<sequence>MSECSLVRYPRQRQQRCGCLEEQPVAMNTGDVVSAGHNHHHQSTTSRVYPVRVTPIISLHLIYHTAVLFAWLRMMARSE</sequence>
<feature type="transmembrane region" description="Helical" evidence="1">
    <location>
        <begin position="53"/>
        <end position="72"/>
    </location>
</feature>
<keyword evidence="1" id="KW-1133">Transmembrane helix</keyword>
<evidence type="ECO:0000313" key="3">
    <source>
        <dbReference type="Proteomes" id="UP000324222"/>
    </source>
</evidence>
<dbReference type="EMBL" id="VSRR010001074">
    <property type="protein sequence ID" value="MPC22307.1"/>
    <property type="molecule type" value="Genomic_DNA"/>
</dbReference>
<accession>A0A5B7DME5</accession>
<gene>
    <name evidence="2" type="ORF">E2C01_015318</name>
</gene>
<proteinExistence type="predicted"/>
<comment type="caution">
    <text evidence="2">The sequence shown here is derived from an EMBL/GenBank/DDBJ whole genome shotgun (WGS) entry which is preliminary data.</text>
</comment>
<organism evidence="2 3">
    <name type="scientific">Portunus trituberculatus</name>
    <name type="common">Swimming crab</name>
    <name type="synonym">Neptunus trituberculatus</name>
    <dbReference type="NCBI Taxonomy" id="210409"/>
    <lineage>
        <taxon>Eukaryota</taxon>
        <taxon>Metazoa</taxon>
        <taxon>Ecdysozoa</taxon>
        <taxon>Arthropoda</taxon>
        <taxon>Crustacea</taxon>
        <taxon>Multicrustacea</taxon>
        <taxon>Malacostraca</taxon>
        <taxon>Eumalacostraca</taxon>
        <taxon>Eucarida</taxon>
        <taxon>Decapoda</taxon>
        <taxon>Pleocyemata</taxon>
        <taxon>Brachyura</taxon>
        <taxon>Eubrachyura</taxon>
        <taxon>Portunoidea</taxon>
        <taxon>Portunidae</taxon>
        <taxon>Portuninae</taxon>
        <taxon>Portunus</taxon>
    </lineage>
</organism>
<evidence type="ECO:0000313" key="2">
    <source>
        <dbReference type="EMBL" id="MPC22307.1"/>
    </source>
</evidence>
<name>A0A5B7DME5_PORTR</name>
<keyword evidence="3" id="KW-1185">Reference proteome</keyword>
<evidence type="ECO:0000256" key="1">
    <source>
        <dbReference type="SAM" id="Phobius"/>
    </source>
</evidence>
<keyword evidence="1" id="KW-0812">Transmembrane</keyword>
<dbReference type="AlphaFoldDB" id="A0A5B7DME5"/>